<protein>
    <recommendedName>
        <fullName evidence="1">SpoVT-AbrB domain-containing protein</fullName>
    </recommendedName>
</protein>
<dbReference type="OrthoDB" id="2041363at2"/>
<evidence type="ECO:0000313" key="3">
    <source>
        <dbReference type="Proteomes" id="UP000003244"/>
    </source>
</evidence>
<dbReference type="EMBL" id="ADGQ01000028">
    <property type="protein sequence ID" value="EFM65073.1"/>
    <property type="molecule type" value="Genomic_DNA"/>
</dbReference>
<proteinExistence type="predicted"/>
<reference evidence="2 3" key="1">
    <citation type="submission" date="2010-08" db="EMBL/GenBank/DDBJ databases">
        <authorList>
            <person name="Harkins D.M."/>
            <person name="Madupu R."/>
            <person name="Durkin A.S."/>
            <person name="Torralba M."/>
            <person name="Methe B."/>
            <person name="Sutton G.G."/>
            <person name="Nelson K.E."/>
        </authorList>
    </citation>
    <scope>NUCLEOTIDE SEQUENCE [LARGE SCALE GENOMIC DNA]</scope>
    <source>
        <strain evidence="2 3">DSM 17678</strain>
    </source>
</reference>
<dbReference type="GeneID" id="84800259"/>
<sequence>MSEERKAKMSLNKSGGTAGKGGITYRVTIPSTWAKAIGITEDSRDLSIIYDEKKQQIIIKKI</sequence>
<dbReference type="AlphaFoldDB" id="E0E217"/>
<comment type="caution">
    <text evidence="2">The sequence shown here is derived from an EMBL/GenBank/DDBJ whole genome shotgun (WGS) entry which is preliminary data.</text>
</comment>
<name>E0E217_9FIRM</name>
<dbReference type="Proteomes" id="UP000003244">
    <property type="component" value="Unassembled WGS sequence"/>
</dbReference>
<feature type="domain" description="SpoVT-AbrB" evidence="1">
    <location>
        <begin position="20"/>
        <end position="61"/>
    </location>
</feature>
<gene>
    <name evidence="2" type="ORF">HMPREF0634_0235</name>
</gene>
<evidence type="ECO:0000259" key="1">
    <source>
        <dbReference type="Pfam" id="PF04014"/>
    </source>
</evidence>
<accession>E0E217</accession>
<dbReference type="RefSeq" id="WP_007788740.1">
    <property type="nucleotide sequence ID" value="NZ_ADGQ01000028.1"/>
</dbReference>
<dbReference type="Pfam" id="PF04014">
    <property type="entry name" value="MazE_antitoxin"/>
    <property type="match status" value="1"/>
</dbReference>
<evidence type="ECO:0000313" key="2">
    <source>
        <dbReference type="EMBL" id="EFM65073.1"/>
    </source>
</evidence>
<keyword evidence="3" id="KW-1185">Reference proteome</keyword>
<organism evidence="2 3">
    <name type="scientific">Peptostreptococcus stomatis DSM 17678</name>
    <dbReference type="NCBI Taxonomy" id="596315"/>
    <lineage>
        <taxon>Bacteria</taxon>
        <taxon>Bacillati</taxon>
        <taxon>Bacillota</taxon>
        <taxon>Clostridia</taxon>
        <taxon>Peptostreptococcales</taxon>
        <taxon>Peptostreptococcaceae</taxon>
        <taxon>Peptostreptococcus</taxon>
    </lineage>
</organism>
<dbReference type="InterPro" id="IPR007159">
    <property type="entry name" value="SpoVT-AbrB_dom"/>
</dbReference>
<dbReference type="GO" id="GO:0003677">
    <property type="term" value="F:DNA binding"/>
    <property type="evidence" value="ECO:0007669"/>
    <property type="project" value="InterPro"/>
</dbReference>